<dbReference type="Proteomes" id="UP001334084">
    <property type="component" value="Chromosome 8"/>
</dbReference>
<dbReference type="AlphaFoldDB" id="A0AAX4JEF5"/>
<gene>
    <name evidence="1" type="ORF">VNE69_08117</name>
</gene>
<name>A0AAX4JEF5_9MICR</name>
<protein>
    <submittedName>
        <fullName evidence="1">Uncharacterized protein</fullName>
    </submittedName>
</protein>
<evidence type="ECO:0000313" key="1">
    <source>
        <dbReference type="EMBL" id="WUR04362.1"/>
    </source>
</evidence>
<keyword evidence="2" id="KW-1185">Reference proteome</keyword>
<dbReference type="KEGG" id="vnx:VNE69_08117"/>
<accession>A0AAX4JEF5</accession>
<evidence type="ECO:0000313" key="2">
    <source>
        <dbReference type="Proteomes" id="UP001334084"/>
    </source>
</evidence>
<reference evidence="1" key="1">
    <citation type="journal article" date="2024" name="BMC Genomics">
        <title>Functional annotation of a divergent genome using sequence and structure-based similarity.</title>
        <authorList>
            <person name="Svedberg D."/>
            <person name="Winiger R.R."/>
            <person name="Berg A."/>
            <person name="Sharma H."/>
            <person name="Tellgren-Roth C."/>
            <person name="Debrunner-Vossbrinck B.A."/>
            <person name="Vossbrinck C.R."/>
            <person name="Barandun J."/>
        </authorList>
    </citation>
    <scope>NUCLEOTIDE SEQUENCE</scope>
    <source>
        <strain evidence="1">Illinois isolate</strain>
    </source>
</reference>
<organism evidence="1 2">
    <name type="scientific">Vairimorpha necatrix</name>
    <dbReference type="NCBI Taxonomy" id="6039"/>
    <lineage>
        <taxon>Eukaryota</taxon>
        <taxon>Fungi</taxon>
        <taxon>Fungi incertae sedis</taxon>
        <taxon>Microsporidia</taxon>
        <taxon>Nosematidae</taxon>
        <taxon>Vairimorpha</taxon>
    </lineage>
</organism>
<dbReference type="RefSeq" id="XP_065330507.1">
    <property type="nucleotide sequence ID" value="XM_065474435.1"/>
</dbReference>
<proteinExistence type="predicted"/>
<sequence length="271" mass="32539">MMIMFATFYNVIKNSIQNYQYNESYIHFLDFKINSLSEIENIREVEEEYRPSKQDLFCDDNTVSYNKQYAINNLYPIEKKLINSAAKLMYKIFLNNKNIFKILQFFDEHSPLKIDFEKPKHYLHYINSFITKNKIRKHKLPIKRFIMSLAWHSYKLIYNISLLKFSDVNDANNIYIWSLIYNGIDMKFRERCPQELKNLFDRITYENCMSTIDSVIEYKNEQALSLMNVKDKKIVNQNSTLNFIVKNNIINLRNVSSIEQLINSFNNTKLE</sequence>
<dbReference type="EMBL" id="CP142733">
    <property type="protein sequence ID" value="WUR04362.1"/>
    <property type="molecule type" value="Genomic_DNA"/>
</dbReference>
<dbReference type="GeneID" id="90542193"/>